<comment type="caution">
    <text evidence="2">The sequence shown here is derived from an EMBL/GenBank/DDBJ whole genome shotgun (WGS) entry which is preliminary data.</text>
</comment>
<organism evidence="2 3">
    <name type="scientific">Algoriphagus antarcticus</name>
    <dbReference type="NCBI Taxonomy" id="238540"/>
    <lineage>
        <taxon>Bacteria</taxon>
        <taxon>Pseudomonadati</taxon>
        <taxon>Bacteroidota</taxon>
        <taxon>Cytophagia</taxon>
        <taxon>Cytophagales</taxon>
        <taxon>Cyclobacteriaceae</taxon>
        <taxon>Algoriphagus</taxon>
    </lineage>
</organism>
<dbReference type="PANTHER" id="PTHR12526:SF600">
    <property type="entry name" value="GLYCOSYL TRANSFERASE GROUP 1"/>
    <property type="match status" value="1"/>
</dbReference>
<proteinExistence type="predicted"/>
<dbReference type="Pfam" id="PF00534">
    <property type="entry name" value="Glycos_transf_1"/>
    <property type="match status" value="1"/>
</dbReference>
<dbReference type="PANTHER" id="PTHR12526">
    <property type="entry name" value="GLYCOSYLTRANSFERASE"/>
    <property type="match status" value="1"/>
</dbReference>
<dbReference type="SUPFAM" id="SSF53756">
    <property type="entry name" value="UDP-Glycosyltransferase/glycogen phosphorylase"/>
    <property type="match status" value="1"/>
</dbReference>
<dbReference type="GO" id="GO:0016757">
    <property type="term" value="F:glycosyltransferase activity"/>
    <property type="evidence" value="ECO:0007669"/>
    <property type="project" value="InterPro"/>
</dbReference>
<sequence>MINVFYRGPLERSRLGFLLELFSSLNKKVSFFWLLPHPKFYNKDHQVLEPFMVSFPAIAYVIIPAGVNQFFTARKKVKSIISDHVDPIVISIGFTAAFFMPRKRSNKYIWCINGIPEESLLHKNTAMKRRAVSIKWGLVSRFYSPDLVITVSKRMSVYVSSKISQVKTISIPLNVDLDRFQMKRNVERIFYTYSGSGAPWQNLEQLSEVWGSLNQLDPSIRFRVISRDSRARVLGSKVPKEAIEFVGTSDLDELAGYLEQAEFGFLIRQDSLVNRVSFPTKLSEYLASGAWVVSSDIDWDVADLIKKHSVGILVPPSWSSDQIATRILESRTDFIDKERLEKRLTNALKELSKVYWLEEGRKQLLESNIFLK</sequence>
<dbReference type="Proteomes" id="UP000256405">
    <property type="component" value="Unassembled WGS sequence"/>
</dbReference>
<evidence type="ECO:0000259" key="1">
    <source>
        <dbReference type="Pfam" id="PF00534"/>
    </source>
</evidence>
<evidence type="ECO:0000313" key="3">
    <source>
        <dbReference type="Proteomes" id="UP000256405"/>
    </source>
</evidence>
<name>A0A3E0E1K0_9BACT</name>
<dbReference type="EMBL" id="QUNF01000004">
    <property type="protein sequence ID" value="REG91520.1"/>
    <property type="molecule type" value="Genomic_DNA"/>
</dbReference>
<dbReference type="AlphaFoldDB" id="A0A3E0E1K0"/>
<reference evidence="2 3" key="1">
    <citation type="submission" date="2018-08" db="EMBL/GenBank/DDBJ databases">
        <title>Genomic Encyclopedia of Archaeal and Bacterial Type Strains, Phase II (KMG-II): from individual species to whole genera.</title>
        <authorList>
            <person name="Goeker M."/>
        </authorList>
    </citation>
    <scope>NUCLEOTIDE SEQUENCE [LARGE SCALE GENOMIC DNA]</scope>
    <source>
        <strain evidence="2 3">DSM 15986</strain>
    </source>
</reference>
<dbReference type="OrthoDB" id="1220440at2"/>
<keyword evidence="2" id="KW-0808">Transferase</keyword>
<dbReference type="InterPro" id="IPR001296">
    <property type="entry name" value="Glyco_trans_1"/>
</dbReference>
<accession>A0A3E0E1K0</accession>
<keyword evidence="3" id="KW-1185">Reference proteome</keyword>
<gene>
    <name evidence="2" type="ORF">C8N25_104134</name>
</gene>
<dbReference type="Gene3D" id="3.40.50.2000">
    <property type="entry name" value="Glycogen Phosphorylase B"/>
    <property type="match status" value="1"/>
</dbReference>
<feature type="domain" description="Glycosyl transferase family 1" evidence="1">
    <location>
        <begin position="177"/>
        <end position="334"/>
    </location>
</feature>
<protein>
    <submittedName>
        <fullName evidence="2">Glycosyltransferase involved in cell wall biosynthesis</fullName>
    </submittedName>
</protein>
<evidence type="ECO:0000313" key="2">
    <source>
        <dbReference type="EMBL" id="REG91520.1"/>
    </source>
</evidence>